<organism evidence="6 7">
    <name type="scientific">Paractinoplanes rhizophilus</name>
    <dbReference type="NCBI Taxonomy" id="1416877"/>
    <lineage>
        <taxon>Bacteria</taxon>
        <taxon>Bacillati</taxon>
        <taxon>Actinomycetota</taxon>
        <taxon>Actinomycetes</taxon>
        <taxon>Micromonosporales</taxon>
        <taxon>Micromonosporaceae</taxon>
        <taxon>Paractinoplanes</taxon>
    </lineage>
</organism>
<dbReference type="Gene3D" id="3.20.20.30">
    <property type="entry name" value="Luciferase-like domain"/>
    <property type="match status" value="1"/>
</dbReference>
<evidence type="ECO:0000256" key="4">
    <source>
        <dbReference type="ARBA" id="ARBA00023033"/>
    </source>
</evidence>
<gene>
    <name evidence="6" type="ORF">ACFQS1_15515</name>
</gene>
<dbReference type="SUPFAM" id="SSF51679">
    <property type="entry name" value="Bacterial luciferase-like"/>
    <property type="match status" value="1"/>
</dbReference>
<dbReference type="InterPro" id="IPR050172">
    <property type="entry name" value="SsuD_RutA_monooxygenase"/>
</dbReference>
<dbReference type="InterPro" id="IPR036661">
    <property type="entry name" value="Luciferase-like_sf"/>
</dbReference>
<evidence type="ECO:0000256" key="1">
    <source>
        <dbReference type="ARBA" id="ARBA00022630"/>
    </source>
</evidence>
<keyword evidence="4" id="KW-0503">Monooxygenase</keyword>
<keyword evidence="7" id="KW-1185">Reference proteome</keyword>
<name>A0ABW2HUF2_9ACTN</name>
<dbReference type="PANTHER" id="PTHR42847">
    <property type="entry name" value="ALKANESULFONATE MONOOXYGENASE"/>
    <property type="match status" value="1"/>
</dbReference>
<dbReference type="Pfam" id="PF00296">
    <property type="entry name" value="Bac_luciferase"/>
    <property type="match status" value="1"/>
</dbReference>
<keyword evidence="2" id="KW-0288">FMN</keyword>
<comment type="caution">
    <text evidence="6">The sequence shown here is derived from an EMBL/GenBank/DDBJ whole genome shotgun (WGS) entry which is preliminary data.</text>
</comment>
<evidence type="ECO:0000259" key="5">
    <source>
        <dbReference type="Pfam" id="PF00296"/>
    </source>
</evidence>
<dbReference type="EMBL" id="JBHTBJ010000009">
    <property type="protein sequence ID" value="MFC7275396.1"/>
    <property type="molecule type" value="Genomic_DNA"/>
</dbReference>
<protein>
    <submittedName>
        <fullName evidence="6">LLM class flavin-dependent oxidoreductase</fullName>
    </submittedName>
</protein>
<keyword evidence="1" id="KW-0285">Flavoprotein</keyword>
<keyword evidence="3" id="KW-0560">Oxidoreductase</keyword>
<dbReference type="RefSeq" id="WP_378968447.1">
    <property type="nucleotide sequence ID" value="NZ_JBHTBJ010000009.1"/>
</dbReference>
<feature type="domain" description="Luciferase-like" evidence="5">
    <location>
        <begin position="12"/>
        <end position="214"/>
    </location>
</feature>
<accession>A0ABW2HUF2</accession>
<evidence type="ECO:0000313" key="7">
    <source>
        <dbReference type="Proteomes" id="UP001596548"/>
    </source>
</evidence>
<evidence type="ECO:0000256" key="2">
    <source>
        <dbReference type="ARBA" id="ARBA00022643"/>
    </source>
</evidence>
<reference evidence="7" key="1">
    <citation type="journal article" date="2019" name="Int. J. Syst. Evol. Microbiol.">
        <title>The Global Catalogue of Microorganisms (GCM) 10K type strain sequencing project: providing services to taxonomists for standard genome sequencing and annotation.</title>
        <authorList>
            <consortium name="The Broad Institute Genomics Platform"/>
            <consortium name="The Broad Institute Genome Sequencing Center for Infectious Disease"/>
            <person name="Wu L."/>
            <person name="Ma J."/>
        </authorList>
    </citation>
    <scope>NUCLEOTIDE SEQUENCE [LARGE SCALE GENOMIC DNA]</scope>
    <source>
        <strain evidence="7">XZYJT-10</strain>
    </source>
</reference>
<evidence type="ECO:0000313" key="6">
    <source>
        <dbReference type="EMBL" id="MFC7275396.1"/>
    </source>
</evidence>
<dbReference type="PANTHER" id="PTHR42847:SF4">
    <property type="entry name" value="ALKANESULFONATE MONOOXYGENASE-RELATED"/>
    <property type="match status" value="1"/>
</dbReference>
<dbReference type="InterPro" id="IPR011251">
    <property type="entry name" value="Luciferase-like_dom"/>
</dbReference>
<evidence type="ECO:0000256" key="3">
    <source>
        <dbReference type="ARBA" id="ARBA00023002"/>
    </source>
</evidence>
<proteinExistence type="predicted"/>
<sequence length="278" mass="30484">MTLRFGVILPGGTAREQLDLAVLAEQAGWDGVFVWEAAYGVDAWSLLAAMAARTTRVRLGTMLTPLPWRRPWKVASQVATLDQLSGGRAVLAIGVGAVTTDLPVTGEPTDLRLRAEMMDEGIDLIRALWNGARSYAGVHYQYETNRDDLGDVARPVQERIPIWVVAVWPRLKSMRRALRCDGVIPGHEPSTAAVKEMRTWLSEQGAPSTMDILAEGETPTDDPARGAELVRPWSEAGCTWWMETRWELPHHSPDRMAEIRARIAAGPPTLADATAGAD</sequence>
<dbReference type="Proteomes" id="UP001596548">
    <property type="component" value="Unassembled WGS sequence"/>
</dbReference>